<dbReference type="InterPro" id="IPR013783">
    <property type="entry name" value="Ig-like_fold"/>
</dbReference>
<name>A0ABV0PA04_9TELE</name>
<dbReference type="EMBL" id="JAHRIO010069968">
    <property type="protein sequence ID" value="MEQ2180305.1"/>
    <property type="molecule type" value="Genomic_DNA"/>
</dbReference>
<accession>A0ABV0PA04</accession>
<feature type="domain" description="Immunoglobulin" evidence="2">
    <location>
        <begin position="55"/>
        <end position="124"/>
    </location>
</feature>
<gene>
    <name evidence="3" type="ORF">GOODEAATRI_000016</name>
</gene>
<organism evidence="3 4">
    <name type="scientific">Goodea atripinnis</name>
    <dbReference type="NCBI Taxonomy" id="208336"/>
    <lineage>
        <taxon>Eukaryota</taxon>
        <taxon>Metazoa</taxon>
        <taxon>Chordata</taxon>
        <taxon>Craniata</taxon>
        <taxon>Vertebrata</taxon>
        <taxon>Euteleostomi</taxon>
        <taxon>Actinopterygii</taxon>
        <taxon>Neopterygii</taxon>
        <taxon>Teleostei</taxon>
        <taxon>Neoteleostei</taxon>
        <taxon>Acanthomorphata</taxon>
        <taxon>Ovalentaria</taxon>
        <taxon>Atherinomorphae</taxon>
        <taxon>Cyprinodontiformes</taxon>
        <taxon>Goodeidae</taxon>
        <taxon>Goodea</taxon>
    </lineage>
</organism>
<sequence length="193" mass="21752">MRPHSGTLVVDISGARPENYEGVFQCTARNEYGSAVSNNIVVRQSKSPLWSKEKIKPFEVREGVSLVLPCRPPAGSQRVSQSLNGDLYFSNIRQEDSRNDYICYARFTHTQTIQQKQPITVRVVNRKSVALRFKDVMKFYITETKRKTVFVCNACAKEAVNFQQDSMCRDGSVEGKPCIPSQIPSSETPLVVI</sequence>
<comment type="caution">
    <text evidence="3">The sequence shown here is derived from an EMBL/GenBank/DDBJ whole genome shotgun (WGS) entry which is preliminary data.</text>
</comment>
<dbReference type="InterPro" id="IPR003599">
    <property type="entry name" value="Ig_sub"/>
</dbReference>
<dbReference type="PANTHER" id="PTHR44170">
    <property type="entry name" value="PROTEIN SIDEKICK"/>
    <property type="match status" value="1"/>
</dbReference>
<dbReference type="PANTHER" id="PTHR44170:SF15">
    <property type="entry name" value="NEURONAL CELL ADHESION MOLECULE"/>
    <property type="match status" value="1"/>
</dbReference>
<dbReference type="InterPro" id="IPR036179">
    <property type="entry name" value="Ig-like_dom_sf"/>
</dbReference>
<dbReference type="SMART" id="SM00409">
    <property type="entry name" value="IG"/>
    <property type="match status" value="1"/>
</dbReference>
<evidence type="ECO:0000313" key="4">
    <source>
        <dbReference type="Proteomes" id="UP001476798"/>
    </source>
</evidence>
<evidence type="ECO:0000256" key="1">
    <source>
        <dbReference type="ARBA" id="ARBA00023157"/>
    </source>
</evidence>
<dbReference type="Gene3D" id="2.60.40.10">
    <property type="entry name" value="Immunoglobulins"/>
    <property type="match status" value="2"/>
</dbReference>
<keyword evidence="4" id="KW-1185">Reference proteome</keyword>
<dbReference type="SUPFAM" id="SSF48726">
    <property type="entry name" value="Immunoglobulin"/>
    <property type="match status" value="1"/>
</dbReference>
<evidence type="ECO:0000313" key="3">
    <source>
        <dbReference type="EMBL" id="MEQ2180305.1"/>
    </source>
</evidence>
<keyword evidence="1" id="KW-1015">Disulfide bond</keyword>
<proteinExistence type="predicted"/>
<reference evidence="3 4" key="1">
    <citation type="submission" date="2021-06" db="EMBL/GenBank/DDBJ databases">
        <authorList>
            <person name="Palmer J.M."/>
        </authorList>
    </citation>
    <scope>NUCLEOTIDE SEQUENCE [LARGE SCALE GENOMIC DNA]</scope>
    <source>
        <strain evidence="3 4">GA_2019</strain>
        <tissue evidence="3">Muscle</tissue>
    </source>
</reference>
<protein>
    <recommendedName>
        <fullName evidence="2">Immunoglobulin domain-containing protein</fullName>
    </recommendedName>
</protein>
<dbReference type="Proteomes" id="UP001476798">
    <property type="component" value="Unassembled WGS sequence"/>
</dbReference>
<evidence type="ECO:0000259" key="2">
    <source>
        <dbReference type="SMART" id="SM00409"/>
    </source>
</evidence>